<accession>A0A9W4K6Q6</accession>
<evidence type="ECO:0000313" key="4">
    <source>
        <dbReference type="Proteomes" id="UP001154252"/>
    </source>
</evidence>
<name>A0A9W4K6Q6_9EURO</name>
<feature type="non-terminal residue" evidence="3">
    <location>
        <position position="84"/>
    </location>
</feature>
<proteinExistence type="predicted"/>
<feature type="region of interest" description="Disordered" evidence="1">
    <location>
        <begin position="1"/>
        <end position="50"/>
    </location>
</feature>
<feature type="non-terminal residue" evidence="3">
    <location>
        <position position="1"/>
    </location>
</feature>
<comment type="caution">
    <text evidence="3">The sequence shown here is derived from an EMBL/GenBank/DDBJ whole genome shotgun (WGS) entry which is preliminary data.</text>
</comment>
<protein>
    <submittedName>
        <fullName evidence="3">Uncharacterized protein</fullName>
    </submittedName>
</protein>
<evidence type="ECO:0000313" key="3">
    <source>
        <dbReference type="EMBL" id="CAG8880688.1"/>
    </source>
</evidence>
<evidence type="ECO:0000313" key="2">
    <source>
        <dbReference type="EMBL" id="CAG8880681.1"/>
    </source>
</evidence>
<sequence>RSLYKSRHQLAHMATSEPSPVRKPNHGLPEPPSEQGPPANSPIWPSEVPSMEKGHHGMHVLIRAALYAKAFMERSSEGPWWGIC</sequence>
<dbReference type="AlphaFoldDB" id="A0A9W4K6Q6"/>
<dbReference type="Proteomes" id="UP001154252">
    <property type="component" value="Unassembled WGS sequence"/>
</dbReference>
<dbReference type="EMBL" id="CAJVRC010000125">
    <property type="protein sequence ID" value="CAG8880681.1"/>
    <property type="molecule type" value="Genomic_DNA"/>
</dbReference>
<evidence type="ECO:0000256" key="1">
    <source>
        <dbReference type="SAM" id="MobiDB-lite"/>
    </source>
</evidence>
<dbReference type="EMBL" id="CAJVRC010000126">
    <property type="protein sequence ID" value="CAG8880688.1"/>
    <property type="molecule type" value="Genomic_DNA"/>
</dbReference>
<keyword evidence="4" id="KW-1185">Reference proteome</keyword>
<organism evidence="3 4">
    <name type="scientific">Penicillium egyptiacum</name>
    <dbReference type="NCBI Taxonomy" id="1303716"/>
    <lineage>
        <taxon>Eukaryota</taxon>
        <taxon>Fungi</taxon>
        <taxon>Dikarya</taxon>
        <taxon>Ascomycota</taxon>
        <taxon>Pezizomycotina</taxon>
        <taxon>Eurotiomycetes</taxon>
        <taxon>Eurotiomycetidae</taxon>
        <taxon>Eurotiales</taxon>
        <taxon>Aspergillaceae</taxon>
        <taxon>Penicillium</taxon>
    </lineage>
</organism>
<gene>
    <name evidence="2" type="ORF">PEGY_LOCUS76</name>
    <name evidence="3" type="ORF">PEGY_LOCUS77</name>
</gene>
<reference evidence="3" key="1">
    <citation type="submission" date="2021-07" db="EMBL/GenBank/DDBJ databases">
        <authorList>
            <person name="Branca A.L. A."/>
        </authorList>
    </citation>
    <scope>NUCLEOTIDE SEQUENCE</scope>
</reference>
<feature type="compositionally biased region" description="Basic residues" evidence="1">
    <location>
        <begin position="1"/>
        <end position="10"/>
    </location>
</feature>